<evidence type="ECO:0000256" key="5">
    <source>
        <dbReference type="RuleBase" id="RU362026"/>
    </source>
</evidence>
<dbReference type="EC" id="2.1.1.-" evidence="5"/>
<gene>
    <name evidence="7" type="ORF">ASU35_15680</name>
</gene>
<dbReference type="InterPro" id="IPR029063">
    <property type="entry name" value="SAM-dependent_MTases_sf"/>
</dbReference>
<dbReference type="PROSITE" id="PS00092">
    <property type="entry name" value="N6_MTASE"/>
    <property type="match status" value="1"/>
</dbReference>
<protein>
    <recommendedName>
        <fullName evidence="5">Methyltransferase</fullName>
        <ecNumber evidence="5">2.1.1.-</ecNumber>
    </recommendedName>
</protein>
<comment type="caution">
    <text evidence="7">The sequence shown here is derived from an EMBL/GenBank/DDBJ whole genome shotgun (WGS) entry which is preliminary data.</text>
</comment>
<dbReference type="GO" id="GO:0032259">
    <property type="term" value="P:methylation"/>
    <property type="evidence" value="ECO:0007669"/>
    <property type="project" value="UniProtKB-KW"/>
</dbReference>
<keyword evidence="4" id="KW-0680">Restriction system</keyword>
<feature type="domain" description="DNA methylase N-4/N-6" evidence="6">
    <location>
        <begin position="26"/>
        <end position="229"/>
    </location>
</feature>
<dbReference type="STRING" id="290052.ASU35_15680"/>
<dbReference type="AlphaFoldDB" id="A0A0V8QB13"/>
<evidence type="ECO:0000256" key="1">
    <source>
        <dbReference type="ARBA" id="ARBA00006594"/>
    </source>
</evidence>
<evidence type="ECO:0000313" key="7">
    <source>
        <dbReference type="EMBL" id="KSV57676.1"/>
    </source>
</evidence>
<evidence type="ECO:0000256" key="3">
    <source>
        <dbReference type="ARBA" id="ARBA00022679"/>
    </source>
</evidence>
<evidence type="ECO:0000256" key="2">
    <source>
        <dbReference type="ARBA" id="ARBA00022603"/>
    </source>
</evidence>
<evidence type="ECO:0000256" key="4">
    <source>
        <dbReference type="ARBA" id="ARBA00022747"/>
    </source>
</evidence>
<dbReference type="RefSeq" id="WP_058354084.1">
    <property type="nucleotide sequence ID" value="NZ_CABMMD010000207.1"/>
</dbReference>
<proteinExistence type="inferred from homology"/>
<keyword evidence="8" id="KW-1185">Reference proteome</keyword>
<evidence type="ECO:0000259" key="6">
    <source>
        <dbReference type="Pfam" id="PF01555"/>
    </source>
</evidence>
<dbReference type="Pfam" id="PF01555">
    <property type="entry name" value="N6_N4_Mtase"/>
    <property type="match status" value="1"/>
</dbReference>
<dbReference type="EMBL" id="LNAM01000207">
    <property type="protein sequence ID" value="KSV57676.1"/>
    <property type="molecule type" value="Genomic_DNA"/>
</dbReference>
<comment type="similarity">
    <text evidence="1 5">Belongs to the N(4)/N(6)-methyltransferase family.</text>
</comment>
<dbReference type="GO" id="GO:0009307">
    <property type="term" value="P:DNA restriction-modification system"/>
    <property type="evidence" value="ECO:0007669"/>
    <property type="project" value="UniProtKB-KW"/>
</dbReference>
<reference evidence="7 8" key="1">
    <citation type="submission" date="2015-11" db="EMBL/GenBank/DDBJ databases">
        <title>Butyribacter intestini gen. nov., sp. nov., a butyric acid-producing bacterium of the family Lachnospiraceae isolated from the human faeces.</title>
        <authorList>
            <person name="Zou Y."/>
            <person name="Xue W."/>
            <person name="Luo G."/>
            <person name="Lv M."/>
        </authorList>
    </citation>
    <scope>NUCLEOTIDE SEQUENCE [LARGE SCALE GENOMIC DNA]</scope>
    <source>
        <strain evidence="7 8">ACET-33324</strain>
    </source>
</reference>
<keyword evidence="2 7" id="KW-0489">Methyltransferase</keyword>
<accession>A0A0V8QB13</accession>
<dbReference type="Proteomes" id="UP000054874">
    <property type="component" value="Unassembled WGS sequence"/>
</dbReference>
<organism evidence="7 8">
    <name type="scientific">Acetivibrio ethanolgignens</name>
    <dbReference type="NCBI Taxonomy" id="290052"/>
    <lineage>
        <taxon>Bacteria</taxon>
        <taxon>Bacillati</taxon>
        <taxon>Bacillota</taxon>
        <taxon>Clostridia</taxon>
        <taxon>Eubacteriales</taxon>
        <taxon>Oscillospiraceae</taxon>
        <taxon>Acetivibrio</taxon>
    </lineage>
</organism>
<evidence type="ECO:0000313" key="8">
    <source>
        <dbReference type="Proteomes" id="UP000054874"/>
    </source>
</evidence>
<dbReference type="GO" id="GO:0005737">
    <property type="term" value="C:cytoplasm"/>
    <property type="evidence" value="ECO:0007669"/>
    <property type="project" value="TreeGrafter"/>
</dbReference>
<keyword evidence="3 7" id="KW-0808">Transferase</keyword>
<dbReference type="InterPro" id="IPR002941">
    <property type="entry name" value="DNA_methylase_N4/N6"/>
</dbReference>
<dbReference type="PANTHER" id="PTHR13370">
    <property type="entry name" value="RNA METHYLASE-RELATED"/>
    <property type="match status" value="1"/>
</dbReference>
<name>A0A0V8QB13_9FIRM</name>
<dbReference type="GO" id="GO:0003677">
    <property type="term" value="F:DNA binding"/>
    <property type="evidence" value="ECO:0007669"/>
    <property type="project" value="InterPro"/>
</dbReference>
<dbReference type="SUPFAM" id="SSF53335">
    <property type="entry name" value="S-adenosyl-L-methionine-dependent methyltransferases"/>
    <property type="match status" value="1"/>
</dbReference>
<dbReference type="GO" id="GO:0008170">
    <property type="term" value="F:N-methyltransferase activity"/>
    <property type="evidence" value="ECO:0007669"/>
    <property type="project" value="InterPro"/>
</dbReference>
<dbReference type="InterPro" id="IPR002052">
    <property type="entry name" value="DNA_methylase_N6_adenine_CS"/>
</dbReference>
<dbReference type="PANTHER" id="PTHR13370:SF3">
    <property type="entry name" value="TRNA (GUANINE(10)-N2)-METHYLTRANSFERASE HOMOLOG"/>
    <property type="match status" value="1"/>
</dbReference>
<dbReference type="Gene3D" id="3.40.50.150">
    <property type="entry name" value="Vaccinia Virus protein VP39"/>
    <property type="match status" value="1"/>
</dbReference>
<dbReference type="InterPro" id="IPR001091">
    <property type="entry name" value="RM_Methyltransferase"/>
</dbReference>
<dbReference type="PRINTS" id="PR00508">
    <property type="entry name" value="S21N4MTFRASE"/>
</dbReference>
<sequence length="247" mass="28608">MQQDSNYILFNGDCLEYIKLIKSNSVDLILTDPPYNIAQYSTGNIPLPGRSAVNNDLGEWDLKEINPFDFVDEFKRILKPDGNIFIFTSYNLMGKWHAAFDSEFDTFQYFIWHKTNPMPKIFKNGFLNSCEMIVCLWNKKHKWNFLTQNEMHNYFECPICMGKERLKEPKHPSQKPLKLLRHLVKIASNEGDVIFDPFMGVGSTGVVAKELNRSFVGCEIDVAFFEAAKGRIDKTKNMLIEEDNRNA</sequence>